<feature type="transmembrane region" description="Helical" evidence="1">
    <location>
        <begin position="15"/>
        <end position="33"/>
    </location>
</feature>
<gene>
    <name evidence="2" type="ORF">BpHYR1_011421</name>
</gene>
<keyword evidence="1" id="KW-1133">Transmembrane helix</keyword>
<comment type="caution">
    <text evidence="2">The sequence shown here is derived from an EMBL/GenBank/DDBJ whole genome shotgun (WGS) entry which is preliminary data.</text>
</comment>
<accession>A0A3M7PK31</accession>
<keyword evidence="1" id="KW-0812">Transmembrane</keyword>
<evidence type="ECO:0000256" key="1">
    <source>
        <dbReference type="SAM" id="Phobius"/>
    </source>
</evidence>
<protein>
    <submittedName>
        <fullName evidence="2">Uncharacterized protein</fullName>
    </submittedName>
</protein>
<name>A0A3M7PK31_BRAPC</name>
<keyword evidence="3" id="KW-1185">Reference proteome</keyword>
<evidence type="ECO:0000313" key="2">
    <source>
        <dbReference type="EMBL" id="RMZ99074.1"/>
    </source>
</evidence>
<dbReference type="AlphaFoldDB" id="A0A3M7PK31"/>
<dbReference type="EMBL" id="REGN01010421">
    <property type="protein sequence ID" value="RMZ99074.1"/>
    <property type="molecule type" value="Genomic_DNA"/>
</dbReference>
<evidence type="ECO:0000313" key="3">
    <source>
        <dbReference type="Proteomes" id="UP000276133"/>
    </source>
</evidence>
<keyword evidence="1" id="KW-0472">Membrane</keyword>
<sequence>MMSALLKFSLLKNSIFGPVDFLINALFSRLSIFRKVRFFDDKKAKKLFDDITFFYLIKKGAYPKFHVYEIKVRYIEMEWDKKLC</sequence>
<reference evidence="2 3" key="1">
    <citation type="journal article" date="2018" name="Sci. Rep.">
        <title>Genomic signatures of local adaptation to the degree of environmental predictability in rotifers.</title>
        <authorList>
            <person name="Franch-Gras L."/>
            <person name="Hahn C."/>
            <person name="Garcia-Roger E.M."/>
            <person name="Carmona M.J."/>
            <person name="Serra M."/>
            <person name="Gomez A."/>
        </authorList>
    </citation>
    <scope>NUCLEOTIDE SEQUENCE [LARGE SCALE GENOMIC DNA]</scope>
    <source>
        <strain evidence="2">HYR1</strain>
    </source>
</reference>
<organism evidence="2 3">
    <name type="scientific">Brachionus plicatilis</name>
    <name type="common">Marine rotifer</name>
    <name type="synonym">Brachionus muelleri</name>
    <dbReference type="NCBI Taxonomy" id="10195"/>
    <lineage>
        <taxon>Eukaryota</taxon>
        <taxon>Metazoa</taxon>
        <taxon>Spiralia</taxon>
        <taxon>Gnathifera</taxon>
        <taxon>Rotifera</taxon>
        <taxon>Eurotatoria</taxon>
        <taxon>Monogononta</taxon>
        <taxon>Pseudotrocha</taxon>
        <taxon>Ploima</taxon>
        <taxon>Brachionidae</taxon>
        <taxon>Brachionus</taxon>
    </lineage>
</organism>
<proteinExistence type="predicted"/>
<dbReference type="Proteomes" id="UP000276133">
    <property type="component" value="Unassembled WGS sequence"/>
</dbReference>